<organism evidence="1">
    <name type="scientific">Arundo donax</name>
    <name type="common">Giant reed</name>
    <name type="synonym">Donax arundinaceus</name>
    <dbReference type="NCBI Taxonomy" id="35708"/>
    <lineage>
        <taxon>Eukaryota</taxon>
        <taxon>Viridiplantae</taxon>
        <taxon>Streptophyta</taxon>
        <taxon>Embryophyta</taxon>
        <taxon>Tracheophyta</taxon>
        <taxon>Spermatophyta</taxon>
        <taxon>Magnoliopsida</taxon>
        <taxon>Liliopsida</taxon>
        <taxon>Poales</taxon>
        <taxon>Poaceae</taxon>
        <taxon>PACMAD clade</taxon>
        <taxon>Arundinoideae</taxon>
        <taxon>Arundineae</taxon>
        <taxon>Arundo</taxon>
    </lineage>
</organism>
<reference evidence="1" key="2">
    <citation type="journal article" date="2015" name="Data Brief">
        <title>Shoot transcriptome of the giant reed, Arundo donax.</title>
        <authorList>
            <person name="Barrero R.A."/>
            <person name="Guerrero F.D."/>
            <person name="Moolhuijzen P."/>
            <person name="Goolsby J.A."/>
            <person name="Tidwell J."/>
            <person name="Bellgard S.E."/>
            <person name="Bellgard M.I."/>
        </authorList>
    </citation>
    <scope>NUCLEOTIDE SEQUENCE</scope>
    <source>
        <tissue evidence="1">Shoot tissue taken approximately 20 cm above the soil surface</tissue>
    </source>
</reference>
<dbReference type="EMBL" id="GBRH01251096">
    <property type="protein sequence ID" value="JAD46799.1"/>
    <property type="molecule type" value="Transcribed_RNA"/>
</dbReference>
<dbReference type="AlphaFoldDB" id="A0A0A9A532"/>
<accession>A0A0A9A532</accession>
<sequence length="20" mass="2425">MQGYHQICCSWHCQLHIHSL</sequence>
<proteinExistence type="predicted"/>
<evidence type="ECO:0000313" key="1">
    <source>
        <dbReference type="EMBL" id="JAD46799.1"/>
    </source>
</evidence>
<protein>
    <submittedName>
        <fullName evidence="1">Uncharacterized protein</fullName>
    </submittedName>
</protein>
<name>A0A0A9A532_ARUDO</name>
<reference evidence="1" key="1">
    <citation type="submission" date="2014-09" db="EMBL/GenBank/DDBJ databases">
        <authorList>
            <person name="Magalhaes I.L.F."/>
            <person name="Oliveira U."/>
            <person name="Santos F.R."/>
            <person name="Vidigal T.H.D.A."/>
            <person name="Brescovit A.D."/>
            <person name="Santos A.J."/>
        </authorList>
    </citation>
    <scope>NUCLEOTIDE SEQUENCE</scope>
    <source>
        <tissue evidence="1">Shoot tissue taken approximately 20 cm above the soil surface</tissue>
    </source>
</reference>